<protein>
    <recommendedName>
        <fullName evidence="4">OmpR/PhoB-type domain-containing protein</fullName>
    </recommendedName>
</protein>
<dbReference type="SUPFAM" id="SSF48452">
    <property type="entry name" value="TPR-like"/>
    <property type="match status" value="1"/>
</dbReference>
<evidence type="ECO:0000313" key="5">
    <source>
        <dbReference type="EMBL" id="RUO42588.1"/>
    </source>
</evidence>
<keyword evidence="3" id="KW-1133">Transmembrane helix</keyword>
<dbReference type="AlphaFoldDB" id="A0AA94JDN5"/>
<dbReference type="SUPFAM" id="SSF46894">
    <property type="entry name" value="C-terminal effector domain of the bipartite response regulators"/>
    <property type="match status" value="1"/>
</dbReference>
<evidence type="ECO:0000256" key="3">
    <source>
        <dbReference type="SAM" id="Phobius"/>
    </source>
</evidence>
<name>A0AA94JDN5_9GAMM</name>
<reference evidence="6" key="1">
    <citation type="journal article" date="2018" name="Front. Microbiol.">
        <title>Genome-Based Analysis Reveals the Taxonomy and Diversity of the Family Idiomarinaceae.</title>
        <authorList>
            <person name="Liu Y."/>
            <person name="Lai Q."/>
            <person name="Shao Z."/>
        </authorList>
    </citation>
    <scope>NUCLEOTIDE SEQUENCE [LARGE SCALE GENOMIC DNA]</scope>
    <source>
        <strain evidence="6">SN-14</strain>
    </source>
</reference>
<feature type="domain" description="OmpR/PhoB-type" evidence="4">
    <location>
        <begin position="2"/>
        <end position="100"/>
    </location>
</feature>
<sequence length="464" mass="52875">MSHSYKFGQWQYVPSDSQLINSHGERVTIEPRLGRLIEIFCTHPGEKLSRDFLLREVWAPRVVSEESLTVAISQLRKQLDPENSAAYIRTIPGHGYLWKPTTEKVDVSKQKTRYSTSLIAGMALAVIAVAVTLMLLLIPDGPVEHHASANTVFEEKLRRANELVANGGDNDEAIRLYRSVLKDAPNADAYLGLTRAKLARISRHDIPAHSEELIQLMKRALEENPDVNEGEWLLGMLYFYGDWNFPEAKRLLLNEYNRGNRTPRFLLEFSEVMLALGESELVGSAIRSLRENHPEFYSAPMLAWLHLMQDQHQKAAREIERILAAEPDSYNLHVSAQNTAYLNGDYGKAWYHLKALIDDADIPQQQKNRLEAVYQEQGLVGVHAELMKKPLSERLGHYRSPVSNARHAIVAGYYDDAIRFLSEAIKNREWEVLWLLADPHYDPLQAHPGYTALVAEFKRLTKAH</sequence>
<dbReference type="RefSeq" id="WP_126820259.1">
    <property type="nucleotide sequence ID" value="NZ_PIPS01000003.1"/>
</dbReference>
<dbReference type="InterPro" id="IPR016032">
    <property type="entry name" value="Sig_transdc_resp-reg_C-effctor"/>
</dbReference>
<dbReference type="Gene3D" id="1.10.10.10">
    <property type="entry name" value="Winged helix-like DNA-binding domain superfamily/Winged helix DNA-binding domain"/>
    <property type="match status" value="1"/>
</dbReference>
<dbReference type="GO" id="GO:0003677">
    <property type="term" value="F:DNA binding"/>
    <property type="evidence" value="ECO:0007669"/>
    <property type="project" value="UniProtKB-UniRule"/>
</dbReference>
<dbReference type="Pfam" id="PF00486">
    <property type="entry name" value="Trans_reg_C"/>
    <property type="match status" value="1"/>
</dbReference>
<keyword evidence="1 2" id="KW-0238">DNA-binding</keyword>
<organism evidence="5 6">
    <name type="scientific">Idiomarina aquatica</name>
    <dbReference type="NCBI Taxonomy" id="1327752"/>
    <lineage>
        <taxon>Bacteria</taxon>
        <taxon>Pseudomonadati</taxon>
        <taxon>Pseudomonadota</taxon>
        <taxon>Gammaproteobacteria</taxon>
        <taxon>Alteromonadales</taxon>
        <taxon>Idiomarinaceae</taxon>
        <taxon>Idiomarina</taxon>
    </lineage>
</organism>
<keyword evidence="3" id="KW-0812">Transmembrane</keyword>
<proteinExistence type="predicted"/>
<dbReference type="InterPro" id="IPR036388">
    <property type="entry name" value="WH-like_DNA-bd_sf"/>
</dbReference>
<dbReference type="InterPro" id="IPR001867">
    <property type="entry name" value="OmpR/PhoB-type_DNA-bd"/>
</dbReference>
<evidence type="ECO:0000313" key="6">
    <source>
        <dbReference type="Proteomes" id="UP000286680"/>
    </source>
</evidence>
<feature type="DNA-binding region" description="OmpR/PhoB-type" evidence="2">
    <location>
        <begin position="2"/>
        <end position="100"/>
    </location>
</feature>
<evidence type="ECO:0000256" key="2">
    <source>
        <dbReference type="PROSITE-ProRule" id="PRU01091"/>
    </source>
</evidence>
<evidence type="ECO:0000256" key="1">
    <source>
        <dbReference type="ARBA" id="ARBA00023125"/>
    </source>
</evidence>
<comment type="caution">
    <text evidence="5">The sequence shown here is derived from an EMBL/GenBank/DDBJ whole genome shotgun (WGS) entry which is preliminary data.</text>
</comment>
<feature type="transmembrane region" description="Helical" evidence="3">
    <location>
        <begin position="118"/>
        <end position="138"/>
    </location>
</feature>
<dbReference type="GO" id="GO:0000160">
    <property type="term" value="P:phosphorelay signal transduction system"/>
    <property type="evidence" value="ECO:0007669"/>
    <property type="project" value="InterPro"/>
</dbReference>
<dbReference type="SMART" id="SM00862">
    <property type="entry name" value="Trans_reg_C"/>
    <property type="match status" value="1"/>
</dbReference>
<evidence type="ECO:0000259" key="4">
    <source>
        <dbReference type="PROSITE" id="PS51755"/>
    </source>
</evidence>
<dbReference type="Proteomes" id="UP000286680">
    <property type="component" value="Unassembled WGS sequence"/>
</dbReference>
<dbReference type="InterPro" id="IPR011990">
    <property type="entry name" value="TPR-like_helical_dom_sf"/>
</dbReference>
<gene>
    <name evidence="5" type="ORF">CWE23_10940</name>
</gene>
<dbReference type="Gene3D" id="1.25.40.10">
    <property type="entry name" value="Tetratricopeptide repeat domain"/>
    <property type="match status" value="2"/>
</dbReference>
<keyword evidence="3" id="KW-0472">Membrane</keyword>
<dbReference type="PROSITE" id="PS51755">
    <property type="entry name" value="OMPR_PHOB"/>
    <property type="match status" value="1"/>
</dbReference>
<dbReference type="EMBL" id="PIPS01000003">
    <property type="protein sequence ID" value="RUO42588.1"/>
    <property type="molecule type" value="Genomic_DNA"/>
</dbReference>
<keyword evidence="6" id="KW-1185">Reference proteome</keyword>
<dbReference type="GO" id="GO:0006355">
    <property type="term" value="P:regulation of DNA-templated transcription"/>
    <property type="evidence" value="ECO:0007669"/>
    <property type="project" value="InterPro"/>
</dbReference>
<dbReference type="CDD" id="cd00383">
    <property type="entry name" value="trans_reg_C"/>
    <property type="match status" value="1"/>
</dbReference>
<accession>A0AA94JDN5</accession>